<dbReference type="SUPFAM" id="SSF54826">
    <property type="entry name" value="Enolase N-terminal domain-like"/>
    <property type="match status" value="1"/>
</dbReference>
<feature type="binding site" evidence="6">
    <location>
        <position position="226"/>
    </location>
    <ligand>
        <name>Mg(2+)</name>
        <dbReference type="ChEBI" id="CHEBI:18420"/>
    </ligand>
</feature>
<evidence type="ECO:0000256" key="6">
    <source>
        <dbReference type="PIRSR" id="PIRSR634603-3"/>
    </source>
</evidence>
<comment type="cofactor">
    <cofactor evidence="6 7">
        <name>Mg(2+)</name>
        <dbReference type="ChEBI" id="CHEBI:18420"/>
    </cofactor>
    <text evidence="6 7">Binds 1 Mg(2+) ion per subunit.</text>
</comment>
<dbReference type="PROSITE" id="PS00909">
    <property type="entry name" value="MR_MLE_2"/>
    <property type="match status" value="1"/>
</dbReference>
<feature type="binding site" evidence="6">
    <location>
        <position position="177"/>
    </location>
    <ligand>
        <name>Mg(2+)</name>
        <dbReference type="ChEBI" id="CHEBI:18420"/>
    </ligand>
</feature>
<evidence type="ECO:0000256" key="2">
    <source>
        <dbReference type="ARBA" id="ARBA00022723"/>
    </source>
</evidence>
<dbReference type="CDD" id="cd03319">
    <property type="entry name" value="L-Ala-DL-Glu_epimerase"/>
    <property type="match status" value="1"/>
</dbReference>
<protein>
    <recommendedName>
        <fullName evidence="7">Dipeptide epimerase</fullName>
        <ecNumber evidence="7">5.1.1.-</ecNumber>
    </recommendedName>
</protein>
<dbReference type="InterPro" id="IPR034603">
    <property type="entry name" value="Dipeptide_epimerase"/>
</dbReference>
<dbReference type="GO" id="GO:0009063">
    <property type="term" value="P:amino acid catabolic process"/>
    <property type="evidence" value="ECO:0007669"/>
    <property type="project" value="InterPro"/>
</dbReference>
<name>A0A248K3U5_9PROT</name>
<accession>A0A248K3U5</accession>
<keyword evidence="4 7" id="KW-0413">Isomerase</keyword>
<dbReference type="PANTHER" id="PTHR48073">
    <property type="entry name" value="O-SUCCINYLBENZOATE SYNTHASE-RELATED"/>
    <property type="match status" value="1"/>
</dbReference>
<feature type="binding site" evidence="6">
    <location>
        <position position="203"/>
    </location>
    <ligand>
        <name>Mg(2+)</name>
        <dbReference type="ChEBI" id="CHEBI:18420"/>
    </ligand>
</feature>
<dbReference type="RefSeq" id="WP_088875507.1">
    <property type="nucleotide sequence ID" value="NZ_CP022113.1"/>
</dbReference>
<dbReference type="AlphaFoldDB" id="A0A248K3U5"/>
<evidence type="ECO:0000256" key="3">
    <source>
        <dbReference type="ARBA" id="ARBA00022842"/>
    </source>
</evidence>
<feature type="domain" description="Mandelate racemase/muconate lactonizing enzyme C-terminal" evidence="8">
    <location>
        <begin position="131"/>
        <end position="224"/>
    </location>
</feature>
<dbReference type="InterPro" id="IPR018110">
    <property type="entry name" value="Mandel_Rmase/mucon_lact_enz_CS"/>
</dbReference>
<dbReference type="GO" id="GO:0000287">
    <property type="term" value="F:magnesium ion binding"/>
    <property type="evidence" value="ECO:0007669"/>
    <property type="project" value="UniProtKB-ARBA"/>
</dbReference>
<dbReference type="EMBL" id="CP022113">
    <property type="protein sequence ID" value="ASG25124.1"/>
    <property type="molecule type" value="Genomic_DNA"/>
</dbReference>
<dbReference type="SUPFAM" id="SSF51604">
    <property type="entry name" value="Enolase C-terminal domain-like"/>
    <property type="match status" value="1"/>
</dbReference>
<dbReference type="SMART" id="SM00922">
    <property type="entry name" value="MR_MLE"/>
    <property type="match status" value="1"/>
</dbReference>
<keyword evidence="3 6" id="KW-0460">Magnesium</keyword>
<dbReference type="InterPro" id="IPR029065">
    <property type="entry name" value="Enolase_C-like"/>
</dbReference>
<organism evidence="9 10">
    <name type="scientific">Nitrospirillum viridazoti CBAmc</name>
    <dbReference type="NCBI Taxonomy" id="1441467"/>
    <lineage>
        <taxon>Bacteria</taxon>
        <taxon>Pseudomonadati</taxon>
        <taxon>Pseudomonadota</taxon>
        <taxon>Alphaproteobacteria</taxon>
        <taxon>Rhodospirillales</taxon>
        <taxon>Azospirillaceae</taxon>
        <taxon>Nitrospirillum</taxon>
        <taxon>Nitrospirillum viridazoti</taxon>
    </lineage>
</organism>
<dbReference type="Gene3D" id="3.30.390.10">
    <property type="entry name" value="Enolase-like, N-terminal domain"/>
    <property type="match status" value="1"/>
</dbReference>
<reference evidence="9 10" key="1">
    <citation type="submission" date="2017-06" db="EMBL/GenBank/DDBJ databases">
        <title>Complete genome sequence of Nitrospirillum amazonense strain CBAmC, an endophytic nitrogen-fixing and plant growth-promoting bacterium, isolated from sugarcane.</title>
        <authorList>
            <person name="Schwab S."/>
            <person name="dos Santos Teixeira K.R."/>
            <person name="Simoes Araujo J.L."/>
            <person name="Soares Vidal M."/>
            <person name="Borges de Freitas H.R."/>
            <person name="Rivello Crivelaro A.L."/>
            <person name="Bueno de Camargo Nunes A."/>
            <person name="dos Santos C.M."/>
            <person name="Palmeira da Silva Rosa D."/>
            <person name="da Silva Padilha D."/>
            <person name="da Silva E."/>
            <person name="Araujo Terra L."/>
            <person name="Soares Mendes V."/>
            <person name="Farinelli L."/>
            <person name="Magalhaes Cruz L."/>
            <person name="Baldani J.I."/>
        </authorList>
    </citation>
    <scope>NUCLEOTIDE SEQUENCE [LARGE SCALE GENOMIC DNA]</scope>
    <source>
        <strain evidence="9 10">CBAmC</strain>
    </source>
</reference>
<dbReference type="PANTHER" id="PTHR48073:SF2">
    <property type="entry name" value="O-SUCCINYLBENZOATE SYNTHASE"/>
    <property type="match status" value="1"/>
</dbReference>
<dbReference type="InterPro" id="IPR036849">
    <property type="entry name" value="Enolase-like_C_sf"/>
</dbReference>
<evidence type="ECO:0000256" key="7">
    <source>
        <dbReference type="RuleBase" id="RU366006"/>
    </source>
</evidence>
<dbReference type="InterPro" id="IPR013342">
    <property type="entry name" value="Mandelate_racemase_C"/>
</dbReference>
<keyword evidence="2 6" id="KW-0479">Metal-binding</keyword>
<evidence type="ECO:0000313" key="10">
    <source>
        <dbReference type="Proteomes" id="UP000197153"/>
    </source>
</evidence>
<feature type="active site" description="Proton acceptor; specific for (R)-substrate epimerization" evidence="5">
    <location>
        <position position="150"/>
    </location>
</feature>
<gene>
    <name evidence="9" type="ORF">Y958_29615</name>
</gene>
<feature type="active site" description="Proton acceptor; specific for (S)-substrate epimerization" evidence="5">
    <location>
        <position position="248"/>
    </location>
</feature>
<evidence type="ECO:0000259" key="8">
    <source>
        <dbReference type="SMART" id="SM00922"/>
    </source>
</evidence>
<dbReference type="GO" id="GO:0016855">
    <property type="term" value="F:racemase and epimerase activity, acting on amino acids and derivatives"/>
    <property type="evidence" value="ECO:0007669"/>
    <property type="project" value="UniProtKB-UniRule"/>
</dbReference>
<dbReference type="KEGG" id="nao:Y958_29615"/>
<evidence type="ECO:0000256" key="4">
    <source>
        <dbReference type="ARBA" id="ARBA00023235"/>
    </source>
</evidence>
<dbReference type="InterPro" id="IPR029017">
    <property type="entry name" value="Enolase-like_N"/>
</dbReference>
<dbReference type="Proteomes" id="UP000197153">
    <property type="component" value="Chromosome 4"/>
</dbReference>
<dbReference type="Pfam" id="PF13378">
    <property type="entry name" value="MR_MLE_C"/>
    <property type="match status" value="1"/>
</dbReference>
<dbReference type="EC" id="5.1.1.-" evidence="7"/>
<comment type="similarity">
    <text evidence="1 7">Belongs to the mandelate racemase/muconate lactonizing enzyme family.</text>
</comment>
<evidence type="ECO:0000313" key="9">
    <source>
        <dbReference type="EMBL" id="ASG25124.1"/>
    </source>
</evidence>
<proteinExistence type="inferred from homology"/>
<evidence type="ECO:0000256" key="1">
    <source>
        <dbReference type="ARBA" id="ARBA00008031"/>
    </source>
</evidence>
<sequence>MSLSVTYRRDAMRMREPFRISGYLLHAMPATVVTVGDGTHFGRGEAAGVYYLNDDPPHMEREIERVRDALEAGVDRQGLQSLLPPGGARNALDCALWELESLKKATPVWRLAGVPESKPQVTTFTLPADDPAEILRRLEAFTSATSIKLKLEGDLAADTERVRAVRRARPDVWLSVDANQGFGAKDLEPLAAMLVDQDVALLEQPVRRGSEQLLDGWDAPLPVAADESILDLKELREQYRRFDIVNIKLDKCGGLTEALAMAAEARRLGLGVMVGNMAGSVLAAAPGFVLAQLCDVVDLDGPYFLAEPGADRGIFNAGKVMIPADFWGWGNPSSA</sequence>
<evidence type="ECO:0000256" key="5">
    <source>
        <dbReference type="PIRSR" id="PIRSR634603-1"/>
    </source>
</evidence>
<keyword evidence="10" id="KW-1185">Reference proteome</keyword>
<dbReference type="Gene3D" id="3.20.20.120">
    <property type="entry name" value="Enolase-like C-terminal domain"/>
    <property type="match status" value="1"/>
</dbReference>